<proteinExistence type="predicted"/>
<evidence type="ECO:0000313" key="1">
    <source>
        <dbReference type="EMBL" id="OWP52003.1"/>
    </source>
</evidence>
<dbReference type="AlphaFoldDB" id="A0A246FCH1"/>
<dbReference type="RefSeq" id="WP_088416848.1">
    <property type="nucleotide sequence ID" value="NZ_NJBA01000002.1"/>
</dbReference>
<protein>
    <recommendedName>
        <fullName evidence="3">YkgJ family cysteine cluster protein</fullName>
    </recommendedName>
</protein>
<sequence>MNYKDYDESKPPYVEFTNDEESLYPILEAFSPNREYDALYKLNAIYRWSENIMNDASSQAVCKSGCFHCCAQKVAIKPIELENIRANIGGFQARDNGRFCPLLDMDKGACGVYKARPLACRSMLTFDDPKYCKSNETHYTFDITQLSPVMKQILDSHDLGDYLARNIDMVMSGEEVDLRDEFQP</sequence>
<name>A0A246FCH1_PSENT</name>
<accession>A0A246FCH1</accession>
<reference evidence="1 2" key="1">
    <citation type="submission" date="2017-06" db="EMBL/GenBank/DDBJ databases">
        <title>Draft genome of Pseudomonas nitroreducens DF05.</title>
        <authorList>
            <person name="Iyer R."/>
        </authorList>
    </citation>
    <scope>NUCLEOTIDE SEQUENCE [LARGE SCALE GENOMIC DNA]</scope>
    <source>
        <strain evidence="1 2">DF05</strain>
    </source>
</reference>
<comment type="caution">
    <text evidence="1">The sequence shown here is derived from an EMBL/GenBank/DDBJ whole genome shotgun (WGS) entry which is preliminary data.</text>
</comment>
<dbReference type="Pfam" id="PF03692">
    <property type="entry name" value="CxxCxxCC"/>
    <property type="match status" value="1"/>
</dbReference>
<dbReference type="EMBL" id="NJBA01000002">
    <property type="protein sequence ID" value="OWP52003.1"/>
    <property type="molecule type" value="Genomic_DNA"/>
</dbReference>
<dbReference type="InterPro" id="IPR005358">
    <property type="entry name" value="Puta_zinc/iron-chelating_dom"/>
</dbReference>
<evidence type="ECO:0008006" key="3">
    <source>
        <dbReference type="Google" id="ProtNLM"/>
    </source>
</evidence>
<gene>
    <name evidence="1" type="ORF">CEG18_07030</name>
</gene>
<organism evidence="1 2">
    <name type="scientific">Pseudomonas nitroreducens</name>
    <dbReference type="NCBI Taxonomy" id="46680"/>
    <lineage>
        <taxon>Bacteria</taxon>
        <taxon>Pseudomonadati</taxon>
        <taxon>Pseudomonadota</taxon>
        <taxon>Gammaproteobacteria</taxon>
        <taxon>Pseudomonadales</taxon>
        <taxon>Pseudomonadaceae</taxon>
        <taxon>Pseudomonas</taxon>
    </lineage>
</organism>
<dbReference type="Proteomes" id="UP000198145">
    <property type="component" value="Unassembled WGS sequence"/>
</dbReference>
<evidence type="ECO:0000313" key="2">
    <source>
        <dbReference type="Proteomes" id="UP000198145"/>
    </source>
</evidence>